<name>A0A024U1D9_9STRA</name>
<dbReference type="VEuPathDB" id="FungiDB:H310_07498"/>
<evidence type="ECO:0000313" key="2">
    <source>
        <dbReference type="EMBL" id="ETW00069.1"/>
    </source>
</evidence>
<dbReference type="GeneID" id="20084548"/>
<sequence length="197" mass="22132">MVPFLNWHRHPPRHEVLFPAADALECPRRGSKTGLVDRHGHRDVDLMRAQAVPRCDRTISSRPVESDRQVRRHPDAPPSANPRPKVPREASSSGDATTRADDIRPPGQSQREAERRDVGCRPAAIPRNQNGRDLHCARRERVGRCAPDGRRDGVPGGPRRLQRMAFMTRLDRMPPRQCLLAPSAATRTASPCRVRLP</sequence>
<dbReference type="RefSeq" id="XP_008871094.1">
    <property type="nucleotide sequence ID" value="XM_008872872.1"/>
</dbReference>
<feature type="region of interest" description="Disordered" evidence="1">
    <location>
        <begin position="53"/>
        <end position="135"/>
    </location>
</feature>
<dbReference type="EMBL" id="KI913965">
    <property type="protein sequence ID" value="ETW00069.1"/>
    <property type="molecule type" value="Genomic_DNA"/>
</dbReference>
<reference evidence="2" key="1">
    <citation type="submission" date="2013-12" db="EMBL/GenBank/DDBJ databases">
        <title>The Genome Sequence of Aphanomyces invadans NJM9701.</title>
        <authorList>
            <consortium name="The Broad Institute Genomics Platform"/>
            <person name="Russ C."/>
            <person name="Tyler B."/>
            <person name="van West P."/>
            <person name="Dieguez-Uribeondo J."/>
            <person name="Young S.K."/>
            <person name="Zeng Q."/>
            <person name="Gargeya S."/>
            <person name="Fitzgerald M."/>
            <person name="Abouelleil A."/>
            <person name="Alvarado L."/>
            <person name="Chapman S.B."/>
            <person name="Gainer-Dewar J."/>
            <person name="Goldberg J."/>
            <person name="Griggs A."/>
            <person name="Gujja S."/>
            <person name="Hansen M."/>
            <person name="Howarth C."/>
            <person name="Imamovic A."/>
            <person name="Ireland A."/>
            <person name="Larimer J."/>
            <person name="McCowan C."/>
            <person name="Murphy C."/>
            <person name="Pearson M."/>
            <person name="Poon T.W."/>
            <person name="Priest M."/>
            <person name="Roberts A."/>
            <person name="Saif S."/>
            <person name="Shea T."/>
            <person name="Sykes S."/>
            <person name="Wortman J."/>
            <person name="Nusbaum C."/>
            <person name="Birren B."/>
        </authorList>
    </citation>
    <scope>NUCLEOTIDE SEQUENCE [LARGE SCALE GENOMIC DNA]</scope>
    <source>
        <strain evidence="2">NJM9701</strain>
    </source>
</reference>
<gene>
    <name evidence="2" type="ORF">H310_07498</name>
</gene>
<proteinExistence type="predicted"/>
<accession>A0A024U1D9</accession>
<dbReference type="AlphaFoldDB" id="A0A024U1D9"/>
<feature type="compositionally biased region" description="Basic and acidic residues" evidence="1">
    <location>
        <begin position="54"/>
        <end position="75"/>
    </location>
</feature>
<protein>
    <submittedName>
        <fullName evidence="2">Uncharacterized protein</fullName>
    </submittedName>
</protein>
<organism evidence="2">
    <name type="scientific">Aphanomyces invadans</name>
    <dbReference type="NCBI Taxonomy" id="157072"/>
    <lineage>
        <taxon>Eukaryota</taxon>
        <taxon>Sar</taxon>
        <taxon>Stramenopiles</taxon>
        <taxon>Oomycota</taxon>
        <taxon>Saprolegniomycetes</taxon>
        <taxon>Saprolegniales</taxon>
        <taxon>Verrucalvaceae</taxon>
        <taxon>Aphanomyces</taxon>
    </lineage>
</organism>
<evidence type="ECO:0000256" key="1">
    <source>
        <dbReference type="SAM" id="MobiDB-lite"/>
    </source>
</evidence>